<dbReference type="Proteomes" id="UP001327027">
    <property type="component" value="Unassembled WGS sequence"/>
</dbReference>
<proteinExistence type="predicted"/>
<dbReference type="Gene3D" id="3.40.50.2300">
    <property type="match status" value="1"/>
</dbReference>
<dbReference type="SMART" id="SM00448">
    <property type="entry name" value="REC"/>
    <property type="match status" value="1"/>
</dbReference>
<evidence type="ECO:0000313" key="4">
    <source>
        <dbReference type="Proteomes" id="UP001327027"/>
    </source>
</evidence>
<evidence type="ECO:0000256" key="1">
    <source>
        <dbReference type="PROSITE-ProRule" id="PRU00169"/>
    </source>
</evidence>
<dbReference type="Pfam" id="PF00072">
    <property type="entry name" value="Response_reg"/>
    <property type="match status" value="1"/>
</dbReference>
<dbReference type="EMBL" id="JAYKLX010000009">
    <property type="protein sequence ID" value="MEB3347489.1"/>
    <property type="molecule type" value="Genomic_DNA"/>
</dbReference>
<keyword evidence="1" id="KW-0597">Phosphoprotein</keyword>
<protein>
    <submittedName>
        <fullName evidence="3">Response regulator</fullName>
    </submittedName>
</protein>
<dbReference type="PANTHER" id="PTHR44520">
    <property type="entry name" value="RESPONSE REGULATOR RCP1-RELATED"/>
    <property type="match status" value="1"/>
</dbReference>
<organism evidence="3 4">
    <name type="scientific">Aquimarina gracilis</name>
    <dbReference type="NCBI Taxonomy" id="874422"/>
    <lineage>
        <taxon>Bacteria</taxon>
        <taxon>Pseudomonadati</taxon>
        <taxon>Bacteroidota</taxon>
        <taxon>Flavobacteriia</taxon>
        <taxon>Flavobacteriales</taxon>
        <taxon>Flavobacteriaceae</taxon>
        <taxon>Aquimarina</taxon>
    </lineage>
</organism>
<feature type="domain" description="Response regulatory" evidence="2">
    <location>
        <begin position="7"/>
        <end position="133"/>
    </location>
</feature>
<accession>A0ABU6A028</accession>
<dbReference type="SUPFAM" id="SSF52172">
    <property type="entry name" value="CheY-like"/>
    <property type="match status" value="1"/>
</dbReference>
<feature type="modified residue" description="4-aspartylphosphate" evidence="1">
    <location>
        <position position="66"/>
    </location>
</feature>
<sequence>MSQNIESVCIIDDDNIYINLVSKIIELRRLSETVLVFNNGKEAMDFFQKSIENKEKPEVPQVIFLDINMPVMDGWQFLSEFSRIKNKITEDIDLYVVSSSIDTRDIERAKSIDVVSDYIPKPIKIDDFERILV</sequence>
<dbReference type="PROSITE" id="PS50110">
    <property type="entry name" value="RESPONSE_REGULATORY"/>
    <property type="match status" value="1"/>
</dbReference>
<dbReference type="PANTHER" id="PTHR44520:SF2">
    <property type="entry name" value="RESPONSE REGULATOR RCP1"/>
    <property type="match status" value="1"/>
</dbReference>
<dbReference type="InterPro" id="IPR011006">
    <property type="entry name" value="CheY-like_superfamily"/>
</dbReference>
<dbReference type="InterPro" id="IPR052893">
    <property type="entry name" value="TCS_response_regulator"/>
</dbReference>
<evidence type="ECO:0000313" key="3">
    <source>
        <dbReference type="EMBL" id="MEB3347489.1"/>
    </source>
</evidence>
<dbReference type="InterPro" id="IPR001789">
    <property type="entry name" value="Sig_transdc_resp-reg_receiver"/>
</dbReference>
<reference evidence="3 4" key="1">
    <citation type="journal article" date="2013" name="Int. J. Syst. Evol. Microbiol.">
        <title>Aquimarina gracilis sp. nov., isolated from the gut microflora of a mussel, Mytilus coruscus, and emended description of Aquimarina spongiae.</title>
        <authorList>
            <person name="Park S.C."/>
            <person name="Choe H.N."/>
            <person name="Baik K.S."/>
            <person name="Seong C.N."/>
        </authorList>
    </citation>
    <scope>NUCLEOTIDE SEQUENCE [LARGE SCALE GENOMIC DNA]</scope>
    <source>
        <strain evidence="3 4">PSC32</strain>
    </source>
</reference>
<keyword evidence="4" id="KW-1185">Reference proteome</keyword>
<name>A0ABU6A028_9FLAO</name>
<gene>
    <name evidence="3" type="ORF">U6A24_18585</name>
</gene>
<evidence type="ECO:0000259" key="2">
    <source>
        <dbReference type="PROSITE" id="PS50110"/>
    </source>
</evidence>
<comment type="caution">
    <text evidence="3">The sequence shown here is derived from an EMBL/GenBank/DDBJ whole genome shotgun (WGS) entry which is preliminary data.</text>
</comment>
<dbReference type="RefSeq" id="WP_324181514.1">
    <property type="nucleotide sequence ID" value="NZ_BAABAW010000014.1"/>
</dbReference>